<feature type="domain" description="WH1" evidence="2">
    <location>
        <begin position="223"/>
        <end position="367"/>
    </location>
</feature>
<organism evidence="3 4">
    <name type="scientific">Allacma fusca</name>
    <dbReference type="NCBI Taxonomy" id="39272"/>
    <lineage>
        <taxon>Eukaryota</taxon>
        <taxon>Metazoa</taxon>
        <taxon>Ecdysozoa</taxon>
        <taxon>Arthropoda</taxon>
        <taxon>Hexapoda</taxon>
        <taxon>Collembola</taxon>
        <taxon>Symphypleona</taxon>
        <taxon>Sminthuridae</taxon>
        <taxon>Allacma</taxon>
    </lineage>
</organism>
<dbReference type="Proteomes" id="UP000708208">
    <property type="component" value="Unassembled WGS sequence"/>
</dbReference>
<feature type="region of interest" description="Disordered" evidence="1">
    <location>
        <begin position="243"/>
        <end position="266"/>
    </location>
</feature>
<feature type="compositionally biased region" description="Low complexity" evidence="1">
    <location>
        <begin position="252"/>
        <end position="266"/>
    </location>
</feature>
<name>A0A8J2LH69_9HEXA</name>
<gene>
    <name evidence="3" type="ORF">AFUS01_LOCUS45474</name>
</gene>
<dbReference type="EMBL" id="CAJVCH010570926">
    <property type="protein sequence ID" value="CAG7836207.1"/>
    <property type="molecule type" value="Genomic_DNA"/>
</dbReference>
<feature type="region of interest" description="Disordered" evidence="1">
    <location>
        <begin position="1"/>
        <end position="20"/>
    </location>
</feature>
<feature type="compositionally biased region" description="Low complexity" evidence="1">
    <location>
        <begin position="131"/>
        <end position="142"/>
    </location>
</feature>
<evidence type="ECO:0000313" key="3">
    <source>
        <dbReference type="EMBL" id="CAG7836207.1"/>
    </source>
</evidence>
<feature type="region of interest" description="Disordered" evidence="1">
    <location>
        <begin position="131"/>
        <end position="167"/>
    </location>
</feature>
<proteinExistence type="predicted"/>
<evidence type="ECO:0000313" key="4">
    <source>
        <dbReference type="Proteomes" id="UP000708208"/>
    </source>
</evidence>
<evidence type="ECO:0000256" key="1">
    <source>
        <dbReference type="SAM" id="MobiDB-lite"/>
    </source>
</evidence>
<dbReference type="PROSITE" id="PS50229">
    <property type="entry name" value="WH1"/>
    <property type="match status" value="1"/>
</dbReference>
<keyword evidence="4" id="KW-1185">Reference proteome</keyword>
<dbReference type="GO" id="GO:0006357">
    <property type="term" value="P:regulation of transcription by RNA polymerase II"/>
    <property type="evidence" value="ECO:0007669"/>
    <property type="project" value="InterPro"/>
</dbReference>
<dbReference type="GO" id="GO:0003700">
    <property type="term" value="F:DNA-binding transcription factor activity"/>
    <property type="evidence" value="ECO:0007669"/>
    <property type="project" value="InterPro"/>
</dbReference>
<feature type="region of interest" description="Disordered" evidence="1">
    <location>
        <begin position="424"/>
        <end position="455"/>
    </location>
</feature>
<dbReference type="AlphaFoldDB" id="A0A8J2LH69"/>
<feature type="compositionally biased region" description="Acidic residues" evidence="1">
    <location>
        <begin position="144"/>
        <end position="153"/>
    </location>
</feature>
<accession>A0A8J2LH69</accession>
<dbReference type="PANTHER" id="PTHR20338">
    <property type="entry name" value="NUCLEAR RESPIRATORY FACTOR 1"/>
    <property type="match status" value="1"/>
</dbReference>
<feature type="region of interest" description="Disordered" evidence="1">
    <location>
        <begin position="87"/>
        <end position="117"/>
    </location>
</feature>
<comment type="caution">
    <text evidence="3">The sequence shown here is derived from an EMBL/GenBank/DDBJ whole genome shotgun (WGS) entry which is preliminary data.</text>
</comment>
<reference evidence="3" key="1">
    <citation type="submission" date="2021-06" db="EMBL/GenBank/DDBJ databases">
        <authorList>
            <person name="Hodson N. C."/>
            <person name="Mongue J. A."/>
            <person name="Jaron S. K."/>
        </authorList>
    </citation>
    <scope>NUCLEOTIDE SEQUENCE</scope>
</reference>
<protein>
    <recommendedName>
        <fullName evidence="2">WH1 domain-containing protein</fullName>
    </recommendedName>
</protein>
<evidence type="ECO:0000259" key="2">
    <source>
        <dbReference type="PROSITE" id="PS50229"/>
    </source>
</evidence>
<dbReference type="InterPro" id="IPR000697">
    <property type="entry name" value="WH1/EVH1_dom"/>
</dbReference>
<dbReference type="OrthoDB" id="10021476at2759"/>
<dbReference type="InterPro" id="IPR039142">
    <property type="entry name" value="NRF1/Ewg"/>
</dbReference>
<sequence>MMSNRLSGDEKSFRHYTSTPHLDTFRGGNTFAGTKPMNYGSNIPNPYQSTFSTFAHHKSGVDLRYRDDPNPYKVSTIDEFRIKVQDPYKTSRPNHGNQGHYASYYPEDEGEPEPPESVFRRLSIKYESPQYYHHSSNSGSSGDCEYEIPDPDYEGSTAGSSDDLPIPEPLVLTRATNADSCEEYSISISASEETTSATHSSPSPITITKISDSERAKVEHAFKGRKTSVYVADSLTNLYYMKRTSAPPRPNSTGSNGSGESHGSSGSAGSEWVLKYTGVLVLLLDTGETKNRDKRQIQIALAELGSGLALWKDVVDNLTSYKVTPESPSFHTMHLSSDHTIVVGFSFDDEDSADKFFRRIDKLTSDFANISLSGSKNKNKKEKKVKAVKFIKPKKTEISQPCGFQHIASVTSQDRKLCPSLQEFVSSGGEKSSMPLSRPVSVHDSGSEANAELHL</sequence>